<dbReference type="Pfam" id="PF04304">
    <property type="entry name" value="DUF454"/>
    <property type="match status" value="1"/>
</dbReference>
<sequence length="122" mass="13167">MNIFVRYMLVGIGAVSFGLGLAGVFLPLIPTTPFLLLSAACWMRSSDKAYARLLSHKRFGPVIRDYNENGTIPVKTKVIAILLMSLGIGSTMLFFTDSTLIRIILLAVAISVAAYVGSRPSS</sequence>
<dbReference type="eggNOG" id="COG2832">
    <property type="taxonomic scope" value="Bacteria"/>
</dbReference>
<feature type="transmembrane region" description="Helical" evidence="1">
    <location>
        <begin position="78"/>
        <end position="95"/>
    </location>
</feature>
<gene>
    <name evidence="2" type="ORF">T472_0209970</name>
</gene>
<dbReference type="AlphaFoldDB" id="V7I3Q7"/>
<keyword evidence="1" id="KW-0812">Transmembrane</keyword>
<accession>V7I3Q7</accession>
<dbReference type="EMBL" id="AXUN02000172">
    <property type="protein sequence ID" value="ETA80890.1"/>
    <property type="molecule type" value="Genomic_DNA"/>
</dbReference>
<keyword evidence="3" id="KW-1185">Reference proteome</keyword>
<dbReference type="PANTHER" id="PTHR35813:SF1">
    <property type="entry name" value="INNER MEMBRANE PROTEIN YBAN"/>
    <property type="match status" value="1"/>
</dbReference>
<dbReference type="InterPro" id="IPR007401">
    <property type="entry name" value="DUF454"/>
</dbReference>
<dbReference type="PIRSF" id="PIRSF016789">
    <property type="entry name" value="DUF454"/>
    <property type="match status" value="1"/>
</dbReference>
<dbReference type="RefSeq" id="WP_023387694.1">
    <property type="nucleotide sequence ID" value="NZ_AXUN02000172.1"/>
</dbReference>
<dbReference type="STRING" id="994573.T472_0209970"/>
<keyword evidence="1" id="KW-1133">Transmembrane helix</keyword>
<reference evidence="2 3" key="1">
    <citation type="journal article" date="2014" name="Genome Announc.">
        <title>Genome Sequence of Youngiibacter fragilis, the Type Strain of the Genus Youngiibacter.</title>
        <authorList>
            <person name="Wawrik C.B."/>
            <person name="Callaghan A.V."/>
            <person name="Stamps B.W."/>
            <person name="Wawrik B."/>
        </authorList>
    </citation>
    <scope>NUCLEOTIDE SEQUENCE [LARGE SCALE GENOMIC DNA]</scope>
    <source>
        <strain evidence="2 3">232.1</strain>
    </source>
</reference>
<proteinExistence type="predicted"/>
<dbReference type="Proteomes" id="UP000017747">
    <property type="component" value="Unassembled WGS sequence"/>
</dbReference>
<evidence type="ECO:0000256" key="1">
    <source>
        <dbReference type="SAM" id="Phobius"/>
    </source>
</evidence>
<protein>
    <recommendedName>
        <fullName evidence="4">DUF454 domain-containing protein</fullName>
    </recommendedName>
</protein>
<feature type="transmembrane region" description="Helical" evidence="1">
    <location>
        <begin position="7"/>
        <end position="29"/>
    </location>
</feature>
<evidence type="ECO:0000313" key="2">
    <source>
        <dbReference type="EMBL" id="ETA80890.1"/>
    </source>
</evidence>
<dbReference type="GO" id="GO:0005886">
    <property type="term" value="C:plasma membrane"/>
    <property type="evidence" value="ECO:0007669"/>
    <property type="project" value="TreeGrafter"/>
</dbReference>
<dbReference type="PANTHER" id="PTHR35813">
    <property type="entry name" value="INNER MEMBRANE PROTEIN YBAN"/>
    <property type="match status" value="1"/>
</dbReference>
<keyword evidence="1" id="KW-0472">Membrane</keyword>
<evidence type="ECO:0008006" key="4">
    <source>
        <dbReference type="Google" id="ProtNLM"/>
    </source>
</evidence>
<name>V7I3Q7_9CLOT</name>
<feature type="transmembrane region" description="Helical" evidence="1">
    <location>
        <begin position="100"/>
        <end position="118"/>
    </location>
</feature>
<comment type="caution">
    <text evidence="2">The sequence shown here is derived from an EMBL/GenBank/DDBJ whole genome shotgun (WGS) entry which is preliminary data.</text>
</comment>
<organism evidence="2 3">
    <name type="scientific">Youngiibacter fragilis 232.1</name>
    <dbReference type="NCBI Taxonomy" id="994573"/>
    <lineage>
        <taxon>Bacteria</taxon>
        <taxon>Bacillati</taxon>
        <taxon>Bacillota</taxon>
        <taxon>Clostridia</taxon>
        <taxon>Eubacteriales</taxon>
        <taxon>Clostridiaceae</taxon>
        <taxon>Youngiibacter</taxon>
    </lineage>
</organism>
<evidence type="ECO:0000313" key="3">
    <source>
        <dbReference type="Proteomes" id="UP000017747"/>
    </source>
</evidence>